<feature type="transmembrane region" description="Helical" evidence="10">
    <location>
        <begin position="116"/>
        <end position="146"/>
    </location>
</feature>
<dbReference type="PROSITE" id="PS50109">
    <property type="entry name" value="HIS_KIN"/>
    <property type="match status" value="1"/>
</dbReference>
<evidence type="ECO:0000256" key="6">
    <source>
        <dbReference type="ARBA" id="ARBA00022679"/>
    </source>
</evidence>
<dbReference type="EMBL" id="CP135076">
    <property type="protein sequence ID" value="WNO54768.1"/>
    <property type="molecule type" value="Genomic_DNA"/>
</dbReference>
<evidence type="ECO:0000256" key="1">
    <source>
        <dbReference type="ARBA" id="ARBA00000085"/>
    </source>
</evidence>
<dbReference type="Pfam" id="PF02518">
    <property type="entry name" value="HATPase_c"/>
    <property type="match status" value="1"/>
</dbReference>
<accession>A0ABZ0BBV3</accession>
<keyword evidence="4" id="KW-1003">Cell membrane</keyword>
<dbReference type="InterPro" id="IPR036890">
    <property type="entry name" value="HATPase_C_sf"/>
</dbReference>
<keyword evidence="13" id="KW-1185">Reference proteome</keyword>
<dbReference type="Gene3D" id="1.10.287.130">
    <property type="match status" value="1"/>
</dbReference>
<dbReference type="InterPro" id="IPR005467">
    <property type="entry name" value="His_kinase_dom"/>
</dbReference>
<feature type="transmembrane region" description="Helical" evidence="10">
    <location>
        <begin position="87"/>
        <end position="104"/>
    </location>
</feature>
<evidence type="ECO:0000256" key="7">
    <source>
        <dbReference type="ARBA" id="ARBA00022741"/>
    </source>
</evidence>
<protein>
    <recommendedName>
        <fullName evidence="3">histidine kinase</fullName>
        <ecNumber evidence="3">2.7.13.3</ecNumber>
    </recommendedName>
</protein>
<proteinExistence type="predicted"/>
<evidence type="ECO:0000256" key="3">
    <source>
        <dbReference type="ARBA" id="ARBA00012438"/>
    </source>
</evidence>
<feature type="domain" description="Histidine kinase" evidence="11">
    <location>
        <begin position="222"/>
        <end position="428"/>
    </location>
</feature>
<reference evidence="12 13" key="1">
    <citation type="submission" date="2023-09" db="EMBL/GenBank/DDBJ databases">
        <authorList>
            <person name="Rey-Velasco X."/>
        </authorList>
    </citation>
    <scope>NUCLEOTIDE SEQUENCE [LARGE SCALE GENOMIC DNA]</scope>
    <source>
        <strain evidence="12 13">W311</strain>
    </source>
</reference>
<evidence type="ECO:0000313" key="13">
    <source>
        <dbReference type="Proteomes" id="UP001302249"/>
    </source>
</evidence>
<keyword evidence="6" id="KW-0808">Transferase</keyword>
<comment type="catalytic activity">
    <reaction evidence="1">
        <text>ATP + protein L-histidine = ADP + protein N-phospho-L-histidine.</text>
        <dbReference type="EC" id="2.7.13.3"/>
    </reaction>
</comment>
<dbReference type="InterPro" id="IPR003594">
    <property type="entry name" value="HATPase_dom"/>
</dbReference>
<keyword evidence="8" id="KW-0418">Kinase</keyword>
<evidence type="ECO:0000259" key="11">
    <source>
        <dbReference type="PROSITE" id="PS50109"/>
    </source>
</evidence>
<name>A0ABZ0BBV3_9SPHN</name>
<feature type="transmembrane region" description="Helical" evidence="10">
    <location>
        <begin position="166"/>
        <end position="186"/>
    </location>
</feature>
<keyword evidence="10" id="KW-0472">Membrane</keyword>
<keyword evidence="9 12" id="KW-0067">ATP-binding</keyword>
<dbReference type="InterPro" id="IPR036097">
    <property type="entry name" value="HisK_dim/P_sf"/>
</dbReference>
<evidence type="ECO:0000256" key="2">
    <source>
        <dbReference type="ARBA" id="ARBA00004651"/>
    </source>
</evidence>
<evidence type="ECO:0000313" key="12">
    <source>
        <dbReference type="EMBL" id="WNO54768.1"/>
    </source>
</evidence>
<dbReference type="PANTHER" id="PTHR44936:SF10">
    <property type="entry name" value="SENSOR PROTEIN RSTB"/>
    <property type="match status" value="1"/>
</dbReference>
<dbReference type="PRINTS" id="PR00344">
    <property type="entry name" value="BCTRLSENSOR"/>
</dbReference>
<evidence type="ECO:0000256" key="9">
    <source>
        <dbReference type="ARBA" id="ARBA00022840"/>
    </source>
</evidence>
<evidence type="ECO:0000256" key="10">
    <source>
        <dbReference type="SAM" id="Phobius"/>
    </source>
</evidence>
<dbReference type="EC" id="2.7.13.3" evidence="3"/>
<evidence type="ECO:0000256" key="5">
    <source>
        <dbReference type="ARBA" id="ARBA00022553"/>
    </source>
</evidence>
<dbReference type="SMART" id="SM00387">
    <property type="entry name" value="HATPase_c"/>
    <property type="match status" value="1"/>
</dbReference>
<dbReference type="PANTHER" id="PTHR44936">
    <property type="entry name" value="SENSOR PROTEIN CREC"/>
    <property type="match status" value="1"/>
</dbReference>
<dbReference type="InterPro" id="IPR050980">
    <property type="entry name" value="2C_sensor_his_kinase"/>
</dbReference>
<evidence type="ECO:0000256" key="8">
    <source>
        <dbReference type="ARBA" id="ARBA00022777"/>
    </source>
</evidence>
<keyword evidence="10" id="KW-0812">Transmembrane</keyword>
<keyword evidence="10" id="KW-1133">Transmembrane helix</keyword>
<dbReference type="Gene3D" id="3.30.565.10">
    <property type="entry name" value="Histidine kinase-like ATPase, C-terminal domain"/>
    <property type="match status" value="1"/>
</dbReference>
<feature type="transmembrane region" description="Helical" evidence="10">
    <location>
        <begin position="55"/>
        <end position="75"/>
    </location>
</feature>
<dbReference type="InterPro" id="IPR003661">
    <property type="entry name" value="HisK_dim/P_dom"/>
</dbReference>
<dbReference type="RefSeq" id="WP_313917627.1">
    <property type="nucleotide sequence ID" value="NZ_CP135076.1"/>
</dbReference>
<feature type="transmembrane region" description="Helical" evidence="10">
    <location>
        <begin position="30"/>
        <end position="49"/>
    </location>
</feature>
<gene>
    <name evidence="12" type="ORF">RPR59_05845</name>
</gene>
<comment type="subcellular location">
    <subcellularLocation>
        <location evidence="2">Cell membrane</location>
        <topology evidence="2">Multi-pass membrane protein</topology>
    </subcellularLocation>
</comment>
<dbReference type="InterPro" id="IPR004358">
    <property type="entry name" value="Sig_transdc_His_kin-like_C"/>
</dbReference>
<keyword evidence="7" id="KW-0547">Nucleotide-binding</keyword>
<keyword evidence="5" id="KW-0597">Phosphoprotein</keyword>
<dbReference type="CDD" id="cd00082">
    <property type="entry name" value="HisKA"/>
    <property type="match status" value="1"/>
</dbReference>
<dbReference type="SUPFAM" id="SSF55874">
    <property type="entry name" value="ATPase domain of HSP90 chaperone/DNA topoisomerase II/histidine kinase"/>
    <property type="match status" value="1"/>
</dbReference>
<evidence type="ECO:0000256" key="4">
    <source>
        <dbReference type="ARBA" id="ARBA00022475"/>
    </source>
</evidence>
<dbReference type="GO" id="GO:0005524">
    <property type="term" value="F:ATP binding"/>
    <property type="evidence" value="ECO:0007669"/>
    <property type="project" value="UniProtKB-KW"/>
</dbReference>
<dbReference type="Proteomes" id="UP001302249">
    <property type="component" value="Chromosome"/>
</dbReference>
<sequence length="439" mass="47049">MISVPPARAFRRLAPTQAAGRDNMRQLINLRWLAVAGQLATVLIVRHGMGVALPLAPMLLVIAALVALNVVSTIGLRRRRDVSNAEVLAALLLDVAALTALLYWSGGATNPFVSLYLLQVVLGAVLLDIWSSWILVAVTSGCFVFLVQAHRRLELPARLKIGLFDLYIIGALVAFTLVAVLLVLFVTRINANLRARDARLADLRQHAAEEDHIVRMGLLASGAAHELGTPLATVSVIANDWAKDDRLMRDAHLAEEVREMQRALVRCKAIVGGILHSAGEARGENPTITSLHHFLRDACAEWRQRNPGVAMAADLAVGTDIRIIADIALRQVLWNVFDNAKEAGATCVRVTAACEDGTIAIDIADDGPGFAPDMLADFGRPYATTKTGTGGLGLFLVVNVMRKLGGQASARNQSGGGALIALRLPLSALELPPGEEDRD</sequence>
<organism evidence="12 13">
    <name type="scientific">Stakelama saccharophila</name>
    <dbReference type="NCBI Taxonomy" id="3075605"/>
    <lineage>
        <taxon>Bacteria</taxon>
        <taxon>Pseudomonadati</taxon>
        <taxon>Pseudomonadota</taxon>
        <taxon>Alphaproteobacteria</taxon>
        <taxon>Sphingomonadales</taxon>
        <taxon>Sphingomonadaceae</taxon>
        <taxon>Stakelama</taxon>
    </lineage>
</organism>
<dbReference type="SUPFAM" id="SSF47384">
    <property type="entry name" value="Homodimeric domain of signal transducing histidine kinase"/>
    <property type="match status" value="1"/>
</dbReference>